<evidence type="ECO:0000259" key="5">
    <source>
        <dbReference type="SMART" id="SM00662"/>
    </source>
</evidence>
<dbReference type="GO" id="GO:0000428">
    <property type="term" value="C:DNA-directed RNA polymerase complex"/>
    <property type="evidence" value="ECO:0007669"/>
    <property type="project" value="UniProtKB-KW"/>
</dbReference>
<sequence length="375" mass="42980">MEPKITITSEENNTLNFTLSNTPTSLANSLRRIILSEIPTVVFRTFPHSESKVNIISNTSRFNNEILKQRIGCIPIHINDTEFPIDEYSIELDVINNTDSTLLVTTKDFKIKNITSDKFISESAVRNIFPPDPITNDYIPICRLRPKLSDNMEGEHLELTSTLDYGHSKEDGMYNVVSTCSYGATVDTVTANDKWNDIQKDYEKKGLSKDEIDFEKENWFLLDGKRIIIPNSYDFVIESVGVFTNFAIVYKACDIMMKKCSYLMSLLEKMDNGPDSKIKIETNENTTISNEFIITLKDQDYTIGNALVYFLYEDYYLKDNSLSFVGFKVPHPHIPNGIIRMGFNTPETNTTVIQYLNTSCQKIIEIFSKIQKNFK</sequence>
<keyword evidence="2" id="KW-0240">DNA-directed RNA polymerase</keyword>
<dbReference type="SMART" id="SM00662">
    <property type="entry name" value="RPOLD"/>
    <property type="match status" value="1"/>
</dbReference>
<dbReference type="GO" id="GO:0006351">
    <property type="term" value="P:DNA-templated transcription"/>
    <property type="evidence" value="ECO:0007669"/>
    <property type="project" value="InterPro"/>
</dbReference>
<dbReference type="GO" id="GO:0003899">
    <property type="term" value="F:DNA-directed RNA polymerase activity"/>
    <property type="evidence" value="ECO:0007669"/>
    <property type="project" value="InterPro"/>
</dbReference>
<dbReference type="SUPFAM" id="SSF56553">
    <property type="entry name" value="Insert subdomain of RNA polymerase alpha subunit"/>
    <property type="match status" value="1"/>
</dbReference>
<evidence type="ECO:0000256" key="1">
    <source>
        <dbReference type="ARBA" id="ARBA00004328"/>
    </source>
</evidence>
<dbReference type="InterPro" id="IPR036643">
    <property type="entry name" value="RNApol_insert_sf"/>
</dbReference>
<evidence type="ECO:0000313" key="6">
    <source>
        <dbReference type="EMBL" id="QHT08738.1"/>
    </source>
</evidence>
<dbReference type="GO" id="GO:0044423">
    <property type="term" value="C:virion component"/>
    <property type="evidence" value="ECO:0007669"/>
    <property type="project" value="UniProtKB-KW"/>
</dbReference>
<protein>
    <recommendedName>
        <fullName evidence="5">DNA-directed RNA polymerase RpoA/D/Rpb3-type domain-containing protein</fullName>
    </recommendedName>
</protein>
<evidence type="ECO:0000256" key="4">
    <source>
        <dbReference type="ARBA" id="ARBA00023163"/>
    </source>
</evidence>
<dbReference type="EMBL" id="MN739500">
    <property type="protein sequence ID" value="QHT08738.1"/>
    <property type="molecule type" value="Genomic_DNA"/>
</dbReference>
<dbReference type="InterPro" id="IPR011263">
    <property type="entry name" value="DNA-dir_RNA_pol_RpoA/D/Rpb3"/>
</dbReference>
<comment type="subcellular location">
    <subcellularLocation>
        <location evidence="1">Virion</location>
    </subcellularLocation>
</comment>
<dbReference type="Gene3D" id="3.30.1360.10">
    <property type="entry name" value="RNA polymerase, RBP11-like subunit"/>
    <property type="match status" value="2"/>
</dbReference>
<name>A0A6C0CW45_9ZZZZ</name>
<dbReference type="Pfam" id="PF01193">
    <property type="entry name" value="RNA_pol_L"/>
    <property type="match status" value="1"/>
</dbReference>
<dbReference type="GO" id="GO:0046983">
    <property type="term" value="F:protein dimerization activity"/>
    <property type="evidence" value="ECO:0007669"/>
    <property type="project" value="InterPro"/>
</dbReference>
<evidence type="ECO:0000256" key="2">
    <source>
        <dbReference type="ARBA" id="ARBA00022478"/>
    </source>
</evidence>
<dbReference type="InterPro" id="IPR009025">
    <property type="entry name" value="RBP11-like_dimer"/>
</dbReference>
<accession>A0A6C0CW45</accession>
<feature type="domain" description="DNA-directed RNA polymerase RpoA/D/Rpb3-type" evidence="5">
    <location>
        <begin position="14"/>
        <end position="266"/>
    </location>
</feature>
<dbReference type="PANTHER" id="PTHR11800:SF2">
    <property type="entry name" value="DNA-DIRECTED RNA POLYMERASE II SUBUNIT RPB3"/>
    <property type="match status" value="1"/>
</dbReference>
<organism evidence="6">
    <name type="scientific">viral metagenome</name>
    <dbReference type="NCBI Taxonomy" id="1070528"/>
    <lineage>
        <taxon>unclassified sequences</taxon>
        <taxon>metagenomes</taxon>
        <taxon>organismal metagenomes</taxon>
    </lineage>
</organism>
<dbReference type="InterPro" id="IPR050518">
    <property type="entry name" value="Rpo3/RPB3_RNA_Pol_subunit"/>
</dbReference>
<dbReference type="Pfam" id="PF13656">
    <property type="entry name" value="RNA_pol_L_2"/>
    <property type="match status" value="1"/>
</dbReference>
<dbReference type="SUPFAM" id="SSF55257">
    <property type="entry name" value="RBP11-like subunits of RNA polymerase"/>
    <property type="match status" value="2"/>
</dbReference>
<keyword evidence="3" id="KW-0946">Virion</keyword>
<dbReference type="Gene3D" id="2.170.120.12">
    <property type="entry name" value="DNA-directed RNA polymerase, insert domain"/>
    <property type="match status" value="1"/>
</dbReference>
<keyword evidence="4" id="KW-0804">Transcription</keyword>
<dbReference type="InterPro" id="IPR036603">
    <property type="entry name" value="RBP11-like"/>
</dbReference>
<proteinExistence type="predicted"/>
<dbReference type="PANTHER" id="PTHR11800">
    <property type="entry name" value="DNA-DIRECTED RNA POLYMERASE"/>
    <property type="match status" value="1"/>
</dbReference>
<dbReference type="AlphaFoldDB" id="A0A6C0CW45"/>
<evidence type="ECO:0000256" key="3">
    <source>
        <dbReference type="ARBA" id="ARBA00022844"/>
    </source>
</evidence>
<reference evidence="6" key="1">
    <citation type="journal article" date="2020" name="Nature">
        <title>Giant virus diversity and host interactions through global metagenomics.</title>
        <authorList>
            <person name="Schulz F."/>
            <person name="Roux S."/>
            <person name="Paez-Espino D."/>
            <person name="Jungbluth S."/>
            <person name="Walsh D.A."/>
            <person name="Denef V.J."/>
            <person name="McMahon K.D."/>
            <person name="Konstantinidis K.T."/>
            <person name="Eloe-Fadrosh E.A."/>
            <person name="Kyrpides N.C."/>
            <person name="Woyke T."/>
        </authorList>
    </citation>
    <scope>NUCLEOTIDE SEQUENCE</scope>
    <source>
        <strain evidence="6">GVMAG-M-3300023109-53</strain>
    </source>
</reference>